<evidence type="ECO:0000313" key="11">
    <source>
        <dbReference type="EMBL" id="NWX84936.1"/>
    </source>
</evidence>
<evidence type="ECO:0000256" key="5">
    <source>
        <dbReference type="ARBA" id="ARBA00023127"/>
    </source>
</evidence>
<dbReference type="InterPro" id="IPR036915">
    <property type="entry name" value="Cyclin-like_sf"/>
</dbReference>
<accession>A0A7K6ZMX0</accession>
<dbReference type="SMART" id="SM01332">
    <property type="entry name" value="Cyclin_C"/>
    <property type="match status" value="1"/>
</dbReference>
<dbReference type="PANTHER" id="PTHR10177">
    <property type="entry name" value="CYCLINS"/>
    <property type="match status" value="1"/>
</dbReference>
<dbReference type="CDD" id="cd20570">
    <property type="entry name" value="CYCLIN_CCNB2_rpt2"/>
    <property type="match status" value="1"/>
</dbReference>
<name>A0A7K6ZMX0_9AVES</name>
<dbReference type="InterPro" id="IPR013763">
    <property type="entry name" value="Cyclin-like_dom"/>
</dbReference>
<dbReference type="GO" id="GO:0044772">
    <property type="term" value="P:mitotic cell cycle phase transition"/>
    <property type="evidence" value="ECO:0007669"/>
    <property type="project" value="InterPro"/>
</dbReference>
<dbReference type="GO" id="GO:0051301">
    <property type="term" value="P:cell division"/>
    <property type="evidence" value="ECO:0007669"/>
    <property type="project" value="UniProtKB-KW"/>
</dbReference>
<dbReference type="EMBL" id="VZSG01000134">
    <property type="protein sequence ID" value="NWX84936.1"/>
    <property type="molecule type" value="Genomic_DNA"/>
</dbReference>
<evidence type="ECO:0000256" key="2">
    <source>
        <dbReference type="ARBA" id="ARBA00006955"/>
    </source>
</evidence>
<dbReference type="SUPFAM" id="SSF47954">
    <property type="entry name" value="Cyclin-like"/>
    <property type="match status" value="2"/>
</dbReference>
<keyword evidence="6" id="KW-0131">Cell cycle</keyword>
<keyword evidence="5 7" id="KW-0195">Cyclin</keyword>
<comment type="function">
    <text evidence="1">Essential for the control of the cell cycle at the G2/M (mitosis) transition.</text>
</comment>
<feature type="non-terminal residue" evidence="11">
    <location>
        <position position="1"/>
    </location>
</feature>
<evidence type="ECO:0000259" key="10">
    <source>
        <dbReference type="SMART" id="SM01332"/>
    </source>
</evidence>
<organism evidence="11 12">
    <name type="scientific">Nothoprocta pentlandii</name>
    <dbReference type="NCBI Taxonomy" id="2585814"/>
    <lineage>
        <taxon>Eukaryota</taxon>
        <taxon>Metazoa</taxon>
        <taxon>Chordata</taxon>
        <taxon>Craniata</taxon>
        <taxon>Vertebrata</taxon>
        <taxon>Euteleostomi</taxon>
        <taxon>Archelosauria</taxon>
        <taxon>Archosauria</taxon>
        <taxon>Dinosauria</taxon>
        <taxon>Saurischia</taxon>
        <taxon>Theropoda</taxon>
        <taxon>Coelurosauria</taxon>
        <taxon>Aves</taxon>
        <taxon>Palaeognathae</taxon>
        <taxon>Tinamiformes</taxon>
        <taxon>Tinamidae</taxon>
        <taxon>Nothoprocta</taxon>
    </lineage>
</organism>
<evidence type="ECO:0000256" key="8">
    <source>
        <dbReference type="SAM" id="MobiDB-lite"/>
    </source>
</evidence>
<feature type="non-terminal residue" evidence="11">
    <location>
        <position position="399"/>
    </location>
</feature>
<comment type="caution">
    <text evidence="11">The sequence shown here is derived from an EMBL/GenBank/DDBJ whole genome shotgun (WGS) entry which is preliminary data.</text>
</comment>
<feature type="domain" description="Cyclin-like" evidence="9">
    <location>
        <begin position="272"/>
        <end position="353"/>
    </location>
</feature>
<feature type="domain" description="Cyclin C-terminal" evidence="10">
    <location>
        <begin position="268"/>
        <end position="386"/>
    </location>
</feature>
<evidence type="ECO:0000313" key="12">
    <source>
        <dbReference type="Proteomes" id="UP000538817"/>
    </source>
</evidence>
<reference evidence="11 12" key="1">
    <citation type="submission" date="2019-09" db="EMBL/GenBank/DDBJ databases">
        <title>Bird 10,000 Genomes (B10K) Project - Family phase.</title>
        <authorList>
            <person name="Zhang G."/>
        </authorList>
    </citation>
    <scope>NUCLEOTIDE SEQUENCE [LARGE SCALE GENOMIC DNA]</scope>
    <source>
        <strain evidence="11">B10K-MSB-04</strain>
    </source>
</reference>
<dbReference type="Pfam" id="PF02984">
    <property type="entry name" value="Cyclin_C"/>
    <property type="match status" value="1"/>
</dbReference>
<evidence type="ECO:0000256" key="3">
    <source>
        <dbReference type="ARBA" id="ARBA00022618"/>
    </source>
</evidence>
<evidence type="ECO:0000259" key="9">
    <source>
        <dbReference type="SMART" id="SM00385"/>
    </source>
</evidence>
<proteinExistence type="inferred from homology"/>
<sequence>VSCGSSCQVLRGAENAVNELNCKAKMQVTGKRAALEEIGNKVSTRGTHVSKKAEHLKPPIKHTKGPSKMTKSVTLPKPPAVVNQVSKQTGVPKVLSPVPMDVSMQEEDLCQAFSDVLLNNVEDIDAEDWENPQLCSDYVKDIYLYLRQLELQQSVRPRYLDGQAINGRMRAILVDWLVQVHSRFQLLQETLYMCVAVMDRFLQSHPVPRKRLQLVGITALLLASKYEEMFSPDVADFVYITDNAYTGDEVREMEMVILRELNFDLGRPLPLHFLRRASKAGEADAEQHTLAKYLMELTLVDYDMVQYHPSEIAAAALCLSQKILGHNKWGTKQQYYTGYTEDSLVMTMKHMAKNVVKVNENLTKYTAIKNKYASSKLLLISTIPQLNCKMIKDLASSLL</sequence>
<dbReference type="SMART" id="SM00385">
    <property type="entry name" value="CYCLIN"/>
    <property type="match status" value="2"/>
</dbReference>
<keyword evidence="4" id="KW-0498">Mitosis</keyword>
<dbReference type="GO" id="GO:0016538">
    <property type="term" value="F:cyclin-dependent protein serine/threonine kinase regulator activity"/>
    <property type="evidence" value="ECO:0007669"/>
    <property type="project" value="InterPro"/>
</dbReference>
<evidence type="ECO:0000256" key="6">
    <source>
        <dbReference type="ARBA" id="ARBA00023306"/>
    </source>
</evidence>
<evidence type="ECO:0000256" key="4">
    <source>
        <dbReference type="ARBA" id="ARBA00022776"/>
    </source>
</evidence>
<dbReference type="InterPro" id="IPR004367">
    <property type="entry name" value="Cyclin_C-dom"/>
</dbReference>
<comment type="similarity">
    <text evidence="2">Belongs to the cyclin family. Cyclin AB subfamily.</text>
</comment>
<keyword evidence="3" id="KW-0132">Cell division</keyword>
<feature type="domain" description="Cyclin-like" evidence="9">
    <location>
        <begin position="175"/>
        <end position="259"/>
    </location>
</feature>
<dbReference type="PROSITE" id="PS00292">
    <property type="entry name" value="CYCLINS"/>
    <property type="match status" value="1"/>
</dbReference>
<dbReference type="InterPro" id="IPR039361">
    <property type="entry name" value="Cyclin"/>
</dbReference>
<gene>
    <name evidence="11" type="primary">Ccnb2</name>
    <name evidence="11" type="ORF">NOTPEN_R09016</name>
</gene>
<dbReference type="InterPro" id="IPR006671">
    <property type="entry name" value="Cyclin_N"/>
</dbReference>
<evidence type="ECO:0000256" key="1">
    <source>
        <dbReference type="ARBA" id="ARBA00003222"/>
    </source>
</evidence>
<protein>
    <submittedName>
        <fullName evidence="11">CCNB2 protein</fullName>
    </submittedName>
</protein>
<dbReference type="AlphaFoldDB" id="A0A7K6ZMX0"/>
<dbReference type="FunFam" id="1.10.472.10:FF:000027">
    <property type="entry name" value="G2/mitotic-specific cyclin-B1"/>
    <property type="match status" value="1"/>
</dbReference>
<evidence type="ECO:0000256" key="7">
    <source>
        <dbReference type="RuleBase" id="RU000383"/>
    </source>
</evidence>
<dbReference type="Proteomes" id="UP000538817">
    <property type="component" value="Unassembled WGS sequence"/>
</dbReference>
<dbReference type="InterPro" id="IPR048258">
    <property type="entry name" value="Cyclins_cyclin-box"/>
</dbReference>
<dbReference type="Gene3D" id="1.10.472.10">
    <property type="entry name" value="Cyclin-like"/>
    <property type="match status" value="2"/>
</dbReference>
<keyword evidence="12" id="KW-1185">Reference proteome</keyword>
<dbReference type="InterPro" id="IPR046965">
    <property type="entry name" value="Cyclin_A/B-like"/>
</dbReference>
<feature type="region of interest" description="Disordered" evidence="8">
    <location>
        <begin position="46"/>
        <end position="75"/>
    </location>
</feature>
<dbReference type="PIRSF" id="PIRSF001771">
    <property type="entry name" value="Cyclin_A_B_D_E"/>
    <property type="match status" value="1"/>
</dbReference>
<dbReference type="Pfam" id="PF00134">
    <property type="entry name" value="Cyclin_N"/>
    <property type="match status" value="1"/>
</dbReference>